<gene>
    <name evidence="2" type="ORF">H8K27_05240</name>
</gene>
<feature type="transmembrane region" description="Helical" evidence="1">
    <location>
        <begin position="12"/>
        <end position="37"/>
    </location>
</feature>
<evidence type="ECO:0000313" key="3">
    <source>
        <dbReference type="Proteomes" id="UP000613113"/>
    </source>
</evidence>
<sequence length="204" mass="22427">MHGIVKTVGTSVFGAFAIPVAGIAGLGAIGSLLAWIFSAQNRTGGMFLFFVVASTTCLLAIRFLAALHKKAQNLVDDINRQSNLSFNPSNLLGYPATVFLVFDKSNRKLAVCNSSTGDFQIHDLAYLLAWRYEWKNKQSMELSGIGRQIDGTNMHAPSFERVERRESFALVLELANENNPVLKFPMSERAAKEWCAKLNAIVNG</sequence>
<dbReference type="RefSeq" id="WP_186862160.1">
    <property type="nucleotide sequence ID" value="NZ_JACOGC010000002.1"/>
</dbReference>
<reference evidence="2 3" key="1">
    <citation type="submission" date="2020-08" db="EMBL/GenBank/DDBJ databases">
        <title>Novel species isolated from subtropical streams in China.</title>
        <authorList>
            <person name="Lu H."/>
        </authorList>
    </citation>
    <scope>NUCLEOTIDE SEQUENCE [LARGE SCALE GENOMIC DNA]</scope>
    <source>
        <strain evidence="2 3">FT31W</strain>
    </source>
</reference>
<comment type="caution">
    <text evidence="2">The sequence shown here is derived from an EMBL/GenBank/DDBJ whole genome shotgun (WGS) entry which is preliminary data.</text>
</comment>
<keyword evidence="1" id="KW-0812">Transmembrane</keyword>
<keyword evidence="3" id="KW-1185">Reference proteome</keyword>
<dbReference type="Proteomes" id="UP000613113">
    <property type="component" value="Unassembled WGS sequence"/>
</dbReference>
<protein>
    <submittedName>
        <fullName evidence="2">Uncharacterized protein</fullName>
    </submittedName>
</protein>
<name>A0ABR6YL74_9BURK</name>
<organism evidence="2 3">
    <name type="scientific">Undibacterium griseum</name>
    <dbReference type="NCBI Taxonomy" id="2762295"/>
    <lineage>
        <taxon>Bacteria</taxon>
        <taxon>Pseudomonadati</taxon>
        <taxon>Pseudomonadota</taxon>
        <taxon>Betaproteobacteria</taxon>
        <taxon>Burkholderiales</taxon>
        <taxon>Oxalobacteraceae</taxon>
        <taxon>Undibacterium</taxon>
    </lineage>
</organism>
<keyword evidence="1" id="KW-1133">Transmembrane helix</keyword>
<evidence type="ECO:0000313" key="2">
    <source>
        <dbReference type="EMBL" id="MBC3884530.1"/>
    </source>
</evidence>
<feature type="transmembrane region" description="Helical" evidence="1">
    <location>
        <begin position="43"/>
        <end position="65"/>
    </location>
</feature>
<dbReference type="EMBL" id="JACOGC010000002">
    <property type="protein sequence ID" value="MBC3884530.1"/>
    <property type="molecule type" value="Genomic_DNA"/>
</dbReference>
<proteinExistence type="predicted"/>
<evidence type="ECO:0000256" key="1">
    <source>
        <dbReference type="SAM" id="Phobius"/>
    </source>
</evidence>
<keyword evidence="1" id="KW-0472">Membrane</keyword>
<accession>A0ABR6YL74</accession>